<dbReference type="AlphaFoldDB" id="A0A835APM3"/>
<accession>A0A835APM3</accession>
<dbReference type="Pfam" id="PF03107">
    <property type="entry name" value="C1_2"/>
    <property type="match status" value="2"/>
</dbReference>
<evidence type="ECO:0000313" key="4">
    <source>
        <dbReference type="Proteomes" id="UP000636709"/>
    </source>
</evidence>
<dbReference type="EMBL" id="JACEFO010002273">
    <property type="protein sequence ID" value="KAF8668719.1"/>
    <property type="molecule type" value="Genomic_DNA"/>
</dbReference>
<dbReference type="Proteomes" id="UP000636709">
    <property type="component" value="Unassembled WGS sequence"/>
</dbReference>
<protein>
    <recommendedName>
        <fullName evidence="2">DC1 domain-containing protein</fullName>
    </recommendedName>
</protein>
<gene>
    <name evidence="3" type="ORF">HU200_051904</name>
</gene>
<sequence>MAEAGGSFSHFSHPGHELVKRHYTGPSILCDMCWELLSGLAYGCRSGCNFVIHDACAGHPQTLSSPAHHPHQLVLVHTRRRGDVARSCDVCAGRCAAGCFLYRCPPCGFAMHPRCARLPLAVRSSRHHPAAHDLALVADEGLCAACHHGGRAWYYRCTVCSNLDLHVSCAAGERDAVPAGHVGNGHTPVTRDLHGEVIRVRIQALQGAMGYAPVTAHAGADLLNLSSDFPFYVPTRRYS</sequence>
<dbReference type="InterPro" id="IPR046349">
    <property type="entry name" value="C1-like_sf"/>
</dbReference>
<reference evidence="3" key="1">
    <citation type="submission" date="2020-07" db="EMBL/GenBank/DDBJ databases">
        <title>Genome sequence and genetic diversity analysis of an under-domesticated orphan crop, white fonio (Digitaria exilis).</title>
        <authorList>
            <person name="Bennetzen J.L."/>
            <person name="Chen S."/>
            <person name="Ma X."/>
            <person name="Wang X."/>
            <person name="Yssel A.E.J."/>
            <person name="Chaluvadi S.R."/>
            <person name="Johnson M."/>
            <person name="Gangashetty P."/>
            <person name="Hamidou F."/>
            <person name="Sanogo M.D."/>
            <person name="Zwaenepoel A."/>
            <person name="Wallace J."/>
            <person name="Van De Peer Y."/>
            <person name="Van Deynze A."/>
        </authorList>
    </citation>
    <scope>NUCLEOTIDE SEQUENCE</scope>
    <source>
        <tissue evidence="3">Leaves</tissue>
    </source>
</reference>
<feature type="domain" description="DC1" evidence="2">
    <location>
        <begin position="68"/>
        <end position="116"/>
    </location>
</feature>
<organism evidence="3 4">
    <name type="scientific">Digitaria exilis</name>
    <dbReference type="NCBI Taxonomy" id="1010633"/>
    <lineage>
        <taxon>Eukaryota</taxon>
        <taxon>Viridiplantae</taxon>
        <taxon>Streptophyta</taxon>
        <taxon>Embryophyta</taxon>
        <taxon>Tracheophyta</taxon>
        <taxon>Spermatophyta</taxon>
        <taxon>Magnoliopsida</taxon>
        <taxon>Liliopsida</taxon>
        <taxon>Poales</taxon>
        <taxon>Poaceae</taxon>
        <taxon>PACMAD clade</taxon>
        <taxon>Panicoideae</taxon>
        <taxon>Panicodae</taxon>
        <taxon>Paniceae</taxon>
        <taxon>Anthephorinae</taxon>
        <taxon>Digitaria</taxon>
    </lineage>
</organism>
<keyword evidence="4" id="KW-1185">Reference proteome</keyword>
<comment type="caution">
    <text evidence="3">The sequence shown here is derived from an EMBL/GenBank/DDBJ whole genome shotgun (WGS) entry which is preliminary data.</text>
</comment>
<feature type="domain" description="DC1" evidence="2">
    <location>
        <begin position="11"/>
        <end position="57"/>
    </location>
</feature>
<evidence type="ECO:0000259" key="2">
    <source>
        <dbReference type="Pfam" id="PF03107"/>
    </source>
</evidence>
<dbReference type="PANTHER" id="PTHR47841:SF7">
    <property type="entry name" value="CYSTEINE_HISTIDINE-RICH C1 DOMAIN PROTEIN"/>
    <property type="match status" value="1"/>
</dbReference>
<proteinExistence type="predicted"/>
<evidence type="ECO:0000256" key="1">
    <source>
        <dbReference type="ARBA" id="ARBA00022737"/>
    </source>
</evidence>
<dbReference type="Gene3D" id="3.30.60.20">
    <property type="match status" value="1"/>
</dbReference>
<name>A0A835APM3_9POAL</name>
<dbReference type="PANTHER" id="PTHR47841">
    <property type="entry name" value="DIACYLGLYCEROL KINASE THETA-LIKE-RELATED"/>
    <property type="match status" value="1"/>
</dbReference>
<dbReference type="InterPro" id="IPR004146">
    <property type="entry name" value="DC1"/>
</dbReference>
<dbReference type="SUPFAM" id="SSF57889">
    <property type="entry name" value="Cysteine-rich domain"/>
    <property type="match status" value="1"/>
</dbReference>
<evidence type="ECO:0000313" key="3">
    <source>
        <dbReference type="EMBL" id="KAF8668719.1"/>
    </source>
</evidence>
<keyword evidence="1" id="KW-0677">Repeat</keyword>
<dbReference type="OrthoDB" id="945197at2759"/>